<gene>
    <name evidence="7 11" type="primary">rplB</name>
    <name evidence="11" type="ORF">FDG2_5787</name>
</gene>
<dbReference type="InterPro" id="IPR002171">
    <property type="entry name" value="Ribosomal_uL2"/>
</dbReference>
<dbReference type="NCBIfam" id="TIGR01171">
    <property type="entry name" value="rplB_bact"/>
    <property type="match status" value="1"/>
</dbReference>
<keyword evidence="2 7" id="KW-0699">rRNA-binding</keyword>
<dbReference type="PANTHER" id="PTHR13691:SF5">
    <property type="entry name" value="LARGE RIBOSOMAL SUBUNIT PROTEIN UL2M"/>
    <property type="match status" value="1"/>
</dbReference>
<evidence type="ECO:0000256" key="7">
    <source>
        <dbReference type="HAMAP-Rule" id="MF_01320"/>
    </source>
</evidence>
<dbReference type="SMART" id="SM01382">
    <property type="entry name" value="Ribosomal_L2_C"/>
    <property type="match status" value="1"/>
</dbReference>
<feature type="compositionally biased region" description="Basic residues" evidence="8">
    <location>
        <begin position="294"/>
        <end position="303"/>
    </location>
</feature>
<dbReference type="Gene3D" id="2.30.30.30">
    <property type="match status" value="1"/>
</dbReference>
<dbReference type="FunFam" id="4.10.950.10:FF:000001">
    <property type="entry name" value="50S ribosomal protein L2"/>
    <property type="match status" value="1"/>
</dbReference>
<dbReference type="InterPro" id="IPR014722">
    <property type="entry name" value="Rib_uL2_dom2"/>
</dbReference>
<dbReference type="FunFam" id="2.30.30.30:FF:000001">
    <property type="entry name" value="50S ribosomal protein L2"/>
    <property type="match status" value="1"/>
</dbReference>
<dbReference type="SMART" id="SM01383">
    <property type="entry name" value="Ribosomal_L2"/>
    <property type="match status" value="1"/>
</dbReference>
<evidence type="ECO:0000256" key="6">
    <source>
        <dbReference type="ARBA" id="ARBA00035242"/>
    </source>
</evidence>
<keyword evidence="5 7" id="KW-0687">Ribonucleoprotein</keyword>
<comment type="function">
    <text evidence="7">One of the primary rRNA binding proteins. Required for association of the 30S and 50S subunits to form the 70S ribosome, for tRNA binding and peptide bond formation. It has been suggested to have peptidyltransferase activity; this is somewhat controversial. Makes several contacts with the 16S rRNA in the 70S ribosome.</text>
</comment>
<keyword evidence="4 7" id="KW-0689">Ribosomal protein</keyword>
<organism evidence="11 12">
    <name type="scientific">Candidatus Protofrankia californiensis</name>
    <dbReference type="NCBI Taxonomy" id="1839754"/>
    <lineage>
        <taxon>Bacteria</taxon>
        <taxon>Bacillati</taxon>
        <taxon>Actinomycetota</taxon>
        <taxon>Actinomycetes</taxon>
        <taxon>Frankiales</taxon>
        <taxon>Frankiaceae</taxon>
        <taxon>Protofrankia</taxon>
    </lineage>
</organism>
<dbReference type="InterPro" id="IPR014726">
    <property type="entry name" value="Ribosomal_uL2_dom3"/>
</dbReference>
<dbReference type="Pfam" id="PF03947">
    <property type="entry name" value="Ribosomal_L2_C"/>
    <property type="match status" value="1"/>
</dbReference>
<dbReference type="Gene3D" id="4.10.950.10">
    <property type="entry name" value="Ribosomal protein L2, domain 3"/>
    <property type="match status" value="1"/>
</dbReference>
<comment type="similarity">
    <text evidence="1 7">Belongs to the universal ribosomal protein uL2 family.</text>
</comment>
<dbReference type="Pfam" id="PF00181">
    <property type="entry name" value="Ribosomal_L2_N"/>
    <property type="match status" value="1"/>
</dbReference>
<dbReference type="GO" id="GO:0003735">
    <property type="term" value="F:structural constituent of ribosome"/>
    <property type="evidence" value="ECO:0007669"/>
    <property type="project" value="InterPro"/>
</dbReference>
<dbReference type="AlphaFoldDB" id="A0A1C3PFS0"/>
<evidence type="ECO:0000256" key="3">
    <source>
        <dbReference type="ARBA" id="ARBA00022884"/>
    </source>
</evidence>
<feature type="region of interest" description="Disordered" evidence="8">
    <location>
        <begin position="248"/>
        <end position="303"/>
    </location>
</feature>
<evidence type="ECO:0000259" key="9">
    <source>
        <dbReference type="SMART" id="SM01382"/>
    </source>
</evidence>
<dbReference type="GO" id="GO:0019843">
    <property type="term" value="F:rRNA binding"/>
    <property type="evidence" value="ECO:0007669"/>
    <property type="project" value="UniProtKB-UniRule"/>
</dbReference>
<dbReference type="FunFam" id="2.40.50.140:FF:000003">
    <property type="entry name" value="50S ribosomal protein L2"/>
    <property type="match status" value="1"/>
</dbReference>
<evidence type="ECO:0000256" key="5">
    <source>
        <dbReference type="ARBA" id="ARBA00023274"/>
    </source>
</evidence>
<dbReference type="PIRSF" id="PIRSF002158">
    <property type="entry name" value="Ribosomal_L2"/>
    <property type="match status" value="1"/>
</dbReference>
<keyword evidence="12" id="KW-1185">Reference proteome</keyword>
<dbReference type="HAMAP" id="MF_01320_B">
    <property type="entry name" value="Ribosomal_uL2_B"/>
    <property type="match status" value="1"/>
</dbReference>
<evidence type="ECO:0000256" key="2">
    <source>
        <dbReference type="ARBA" id="ARBA00022730"/>
    </source>
</evidence>
<dbReference type="GO" id="GO:0002181">
    <property type="term" value="P:cytoplasmic translation"/>
    <property type="evidence" value="ECO:0007669"/>
    <property type="project" value="TreeGrafter"/>
</dbReference>
<evidence type="ECO:0000259" key="10">
    <source>
        <dbReference type="SMART" id="SM01383"/>
    </source>
</evidence>
<name>A0A1C3PFS0_9ACTN</name>
<reference evidence="12" key="1">
    <citation type="submission" date="2016-02" db="EMBL/GenBank/DDBJ databases">
        <authorList>
            <person name="Wibberg D."/>
        </authorList>
    </citation>
    <scope>NUCLEOTIDE SEQUENCE [LARGE SCALE GENOMIC DNA]</scope>
</reference>
<dbReference type="Gene3D" id="2.40.50.140">
    <property type="entry name" value="Nucleic acid-binding proteins"/>
    <property type="match status" value="1"/>
</dbReference>
<keyword evidence="3 7" id="KW-0694">RNA-binding</keyword>
<evidence type="ECO:0000256" key="1">
    <source>
        <dbReference type="ARBA" id="ARBA00005636"/>
    </source>
</evidence>
<dbReference type="InterPro" id="IPR005880">
    <property type="entry name" value="Ribosomal_uL2_bac/org-type"/>
</dbReference>
<evidence type="ECO:0000256" key="8">
    <source>
        <dbReference type="SAM" id="MobiDB-lite"/>
    </source>
</evidence>
<evidence type="ECO:0000256" key="4">
    <source>
        <dbReference type="ARBA" id="ARBA00022980"/>
    </source>
</evidence>
<dbReference type="GO" id="GO:0015934">
    <property type="term" value="C:large ribosomal subunit"/>
    <property type="evidence" value="ECO:0007669"/>
    <property type="project" value="InterPro"/>
</dbReference>
<comment type="subunit">
    <text evidence="7">Part of the 50S ribosomal subunit. Forms a bridge to the 30S subunit in the 70S ribosome.</text>
</comment>
<accession>A0A1C3PFS0</accession>
<feature type="domain" description="Large ribosomal subunit protein uL2 RNA-binding" evidence="10">
    <location>
        <begin position="68"/>
        <end position="144"/>
    </location>
</feature>
<sequence length="303" mass="33450">MTCKPTSTQPGACWAWRAGTRTRWITMGIRRYKPTTPGRRGSSVADFVEITRDHPEKSLVRPLHSKGGRNVHGRITTRHQGGGHKRAYRLIDFRRDKDGVPAKVAHIEYDPNRTARIALLHYADGEKRYILAPVKLKQGDVVSSGTTADIKPGNSLPLRNIPTGTVVHAIELRPGGGAKIARSAGTSVQLVAKEGPFAQLRMPSGEIRNVDVRCRATVGEVGNAEQSNINWGKAGRMRWKGRRPTVRGVAMNPVDHPHGGGEGKTSGGRHPVNPKGRPEGRTRRTRKSSDALIVRRRKQNRRR</sequence>
<dbReference type="InterPro" id="IPR008991">
    <property type="entry name" value="Translation_prot_SH3-like_sf"/>
</dbReference>
<dbReference type="SUPFAM" id="SSF50249">
    <property type="entry name" value="Nucleic acid-binding proteins"/>
    <property type="match status" value="1"/>
</dbReference>
<dbReference type="PROSITE" id="PS00467">
    <property type="entry name" value="RIBOSOMAL_L2"/>
    <property type="match status" value="1"/>
</dbReference>
<dbReference type="Proteomes" id="UP000199013">
    <property type="component" value="Unassembled WGS sequence"/>
</dbReference>
<dbReference type="InterPro" id="IPR022666">
    <property type="entry name" value="Ribosomal_uL2_RNA-bd_dom"/>
</dbReference>
<protein>
    <recommendedName>
        <fullName evidence="6 7">Large ribosomal subunit protein uL2</fullName>
    </recommendedName>
</protein>
<dbReference type="SUPFAM" id="SSF50104">
    <property type="entry name" value="Translation proteins SH3-like domain"/>
    <property type="match status" value="1"/>
</dbReference>
<dbReference type="GO" id="GO:0016740">
    <property type="term" value="F:transferase activity"/>
    <property type="evidence" value="ECO:0007669"/>
    <property type="project" value="InterPro"/>
</dbReference>
<dbReference type="InterPro" id="IPR012340">
    <property type="entry name" value="NA-bd_OB-fold"/>
</dbReference>
<dbReference type="InterPro" id="IPR022671">
    <property type="entry name" value="Ribosomal_uL2_CS"/>
</dbReference>
<proteinExistence type="inferred from homology"/>
<dbReference type="EMBL" id="FLUV01002392">
    <property type="protein sequence ID" value="SBW28630.1"/>
    <property type="molecule type" value="Genomic_DNA"/>
</dbReference>
<evidence type="ECO:0000313" key="11">
    <source>
        <dbReference type="EMBL" id="SBW28630.1"/>
    </source>
</evidence>
<feature type="domain" description="Large ribosomal subunit protein uL2 C-terminal" evidence="9">
    <location>
        <begin position="150"/>
        <end position="278"/>
    </location>
</feature>
<dbReference type="PANTHER" id="PTHR13691">
    <property type="entry name" value="RIBOSOMAL PROTEIN L2"/>
    <property type="match status" value="1"/>
</dbReference>
<dbReference type="InterPro" id="IPR022669">
    <property type="entry name" value="Ribosomal_uL2_C"/>
</dbReference>
<evidence type="ECO:0000313" key="12">
    <source>
        <dbReference type="Proteomes" id="UP000199013"/>
    </source>
</evidence>